<gene>
    <name evidence="2" type="ORF">FHS87_002340</name>
</gene>
<keyword evidence="1" id="KW-0732">Signal</keyword>
<dbReference type="EMBL" id="JACIJD010000009">
    <property type="protein sequence ID" value="MBB5694295.1"/>
    <property type="molecule type" value="Genomic_DNA"/>
</dbReference>
<organism evidence="2 3">
    <name type="scientific">Muricoccus pecuniae</name>
    <dbReference type="NCBI Taxonomy" id="693023"/>
    <lineage>
        <taxon>Bacteria</taxon>
        <taxon>Pseudomonadati</taxon>
        <taxon>Pseudomonadota</taxon>
        <taxon>Alphaproteobacteria</taxon>
        <taxon>Acetobacterales</taxon>
        <taxon>Roseomonadaceae</taxon>
        <taxon>Muricoccus</taxon>
    </lineage>
</organism>
<keyword evidence="3" id="KW-1185">Reference proteome</keyword>
<name>A0A840Y0R1_9PROT</name>
<dbReference type="InterPro" id="IPR036514">
    <property type="entry name" value="SGNH_hydro_sf"/>
</dbReference>
<protein>
    <recommendedName>
        <fullName evidence="4">SGNH/GDSL hydrolase family protein</fullName>
    </recommendedName>
</protein>
<evidence type="ECO:0000256" key="1">
    <source>
        <dbReference type="SAM" id="SignalP"/>
    </source>
</evidence>
<feature type="signal peptide" evidence="1">
    <location>
        <begin position="1"/>
        <end position="33"/>
    </location>
</feature>
<proteinExistence type="predicted"/>
<dbReference type="AlphaFoldDB" id="A0A840Y0R1"/>
<accession>A0A840Y0R1</accession>
<evidence type="ECO:0000313" key="2">
    <source>
        <dbReference type="EMBL" id="MBB5694295.1"/>
    </source>
</evidence>
<feature type="chain" id="PRO_5032578016" description="SGNH/GDSL hydrolase family protein" evidence="1">
    <location>
        <begin position="34"/>
        <end position="291"/>
    </location>
</feature>
<dbReference type="Proteomes" id="UP000580654">
    <property type="component" value="Unassembled WGS sequence"/>
</dbReference>
<dbReference type="GO" id="GO:0016788">
    <property type="term" value="F:hydrolase activity, acting on ester bonds"/>
    <property type="evidence" value="ECO:0007669"/>
    <property type="project" value="UniProtKB-ARBA"/>
</dbReference>
<evidence type="ECO:0000313" key="3">
    <source>
        <dbReference type="Proteomes" id="UP000580654"/>
    </source>
</evidence>
<sequence>MSSLSTAVAAPIKALRGLALAAAFALGGTSAQAQSQAPSQAQSPRPAVTALEERPATAIFIGNSFFYYNNSMHGHLRSLITGAGDTRPFSGVSVTISGSGFDWHDVESYFRPNAVGGYSFDESNNIVFNNRARLFDIAVMMDCSQCPIHPRLSSVFTDYAKRHSDTVRRHGAKPVLFMSWAYADKPEMTEQLAEAYTRAGNDNNALVIPAGLAFARSVKERPELNLYVSDKRHPSLAGTYLAAATTYAAIFAASPEGNRYTAGLEPETARFLQSVAWATVRDYLGTRRAAN</sequence>
<dbReference type="SUPFAM" id="SSF52266">
    <property type="entry name" value="SGNH hydrolase"/>
    <property type="match status" value="1"/>
</dbReference>
<dbReference type="RefSeq" id="WP_184518125.1">
    <property type="nucleotide sequence ID" value="NZ_JACIJD010000009.1"/>
</dbReference>
<reference evidence="2 3" key="1">
    <citation type="submission" date="2020-08" db="EMBL/GenBank/DDBJ databases">
        <title>Genomic Encyclopedia of Type Strains, Phase IV (KMG-IV): sequencing the most valuable type-strain genomes for metagenomic binning, comparative biology and taxonomic classification.</title>
        <authorList>
            <person name="Goeker M."/>
        </authorList>
    </citation>
    <scope>NUCLEOTIDE SEQUENCE [LARGE SCALE GENOMIC DNA]</scope>
    <source>
        <strain evidence="2 3">DSM 25622</strain>
    </source>
</reference>
<dbReference type="Gene3D" id="3.40.50.1110">
    <property type="entry name" value="SGNH hydrolase"/>
    <property type="match status" value="1"/>
</dbReference>
<comment type="caution">
    <text evidence="2">The sequence shown here is derived from an EMBL/GenBank/DDBJ whole genome shotgun (WGS) entry which is preliminary data.</text>
</comment>
<evidence type="ECO:0008006" key="4">
    <source>
        <dbReference type="Google" id="ProtNLM"/>
    </source>
</evidence>